<protein>
    <submittedName>
        <fullName evidence="2">Uncharacterized protein</fullName>
    </submittedName>
</protein>
<dbReference type="AlphaFoldDB" id="A0AAD4T7C9"/>
<keyword evidence="3" id="KW-1185">Reference proteome</keyword>
<feature type="region of interest" description="Disordered" evidence="1">
    <location>
        <begin position="192"/>
        <end position="222"/>
    </location>
</feature>
<dbReference type="Proteomes" id="UP001202328">
    <property type="component" value="Unassembled WGS sequence"/>
</dbReference>
<evidence type="ECO:0000313" key="3">
    <source>
        <dbReference type="Proteomes" id="UP001202328"/>
    </source>
</evidence>
<evidence type="ECO:0000256" key="1">
    <source>
        <dbReference type="SAM" id="MobiDB-lite"/>
    </source>
</evidence>
<name>A0AAD4T7C9_9MAGN</name>
<sequence length="222" mass="25564">MGLSGEETKKKETVKSTNSTLEMWRSKLSQHRAELKHLLDDWKNKLPYTENRTEVLADLELLEKLRTLLELDVADGIRNNYRRQIAIIYALKKIGMLLGELDRILKGQGTISPDADFRDWIVEKLNNEDLEDYLQFTNAKEPDVLLRAAAKGDELEKQIITPETIRIQDVDGFKSRLEVYHKELEAAYNMNPNGNIKEERQDGGHQTMTKEVNSAKRAQGKL</sequence>
<evidence type="ECO:0000313" key="2">
    <source>
        <dbReference type="EMBL" id="KAI3944750.1"/>
    </source>
</evidence>
<dbReference type="EMBL" id="JAJJMB010004025">
    <property type="protein sequence ID" value="KAI3944750.1"/>
    <property type="molecule type" value="Genomic_DNA"/>
</dbReference>
<comment type="caution">
    <text evidence="2">The sequence shown here is derived from an EMBL/GenBank/DDBJ whole genome shotgun (WGS) entry which is preliminary data.</text>
</comment>
<proteinExistence type="predicted"/>
<gene>
    <name evidence="2" type="ORF">MKW98_021208</name>
</gene>
<accession>A0AAD4T7C9</accession>
<organism evidence="2 3">
    <name type="scientific">Papaver atlanticum</name>
    <dbReference type="NCBI Taxonomy" id="357466"/>
    <lineage>
        <taxon>Eukaryota</taxon>
        <taxon>Viridiplantae</taxon>
        <taxon>Streptophyta</taxon>
        <taxon>Embryophyta</taxon>
        <taxon>Tracheophyta</taxon>
        <taxon>Spermatophyta</taxon>
        <taxon>Magnoliopsida</taxon>
        <taxon>Ranunculales</taxon>
        <taxon>Papaveraceae</taxon>
        <taxon>Papaveroideae</taxon>
        <taxon>Papaver</taxon>
    </lineage>
</organism>
<reference evidence="2" key="1">
    <citation type="submission" date="2022-04" db="EMBL/GenBank/DDBJ databases">
        <title>A functionally conserved STORR gene fusion in Papaver species that diverged 16.8 million years ago.</title>
        <authorList>
            <person name="Catania T."/>
        </authorList>
    </citation>
    <scope>NUCLEOTIDE SEQUENCE</scope>
    <source>
        <strain evidence="2">S-188037</strain>
    </source>
</reference>